<dbReference type="Pfam" id="PF08495">
    <property type="entry name" value="FIST"/>
    <property type="match status" value="1"/>
</dbReference>
<gene>
    <name evidence="2" type="ORF">CYLTODRAFT_349720</name>
</gene>
<evidence type="ECO:0000313" key="2">
    <source>
        <dbReference type="EMBL" id="KIY69331.1"/>
    </source>
</evidence>
<dbReference type="Proteomes" id="UP000054007">
    <property type="component" value="Unassembled WGS sequence"/>
</dbReference>
<reference evidence="2 3" key="1">
    <citation type="journal article" date="2015" name="Fungal Genet. Biol.">
        <title>Evolution of novel wood decay mechanisms in Agaricales revealed by the genome sequences of Fistulina hepatica and Cylindrobasidium torrendii.</title>
        <authorList>
            <person name="Floudas D."/>
            <person name="Held B.W."/>
            <person name="Riley R."/>
            <person name="Nagy L.G."/>
            <person name="Koehler G."/>
            <person name="Ransdell A.S."/>
            <person name="Younus H."/>
            <person name="Chow J."/>
            <person name="Chiniquy J."/>
            <person name="Lipzen A."/>
            <person name="Tritt A."/>
            <person name="Sun H."/>
            <person name="Haridas S."/>
            <person name="LaButti K."/>
            <person name="Ohm R.A."/>
            <person name="Kues U."/>
            <person name="Blanchette R.A."/>
            <person name="Grigoriev I.V."/>
            <person name="Minto R.E."/>
            <person name="Hibbett D.S."/>
        </authorList>
    </citation>
    <scope>NUCLEOTIDE SEQUENCE [LARGE SCALE GENOMIC DNA]</scope>
    <source>
        <strain evidence="2 3">FP15055 ss-10</strain>
    </source>
</reference>
<name>A0A0D7BI56_9AGAR</name>
<dbReference type="OrthoDB" id="10251508at2759"/>
<feature type="domain" description="FIST" evidence="1">
    <location>
        <begin position="36"/>
        <end position="242"/>
    </location>
</feature>
<evidence type="ECO:0000313" key="3">
    <source>
        <dbReference type="Proteomes" id="UP000054007"/>
    </source>
</evidence>
<dbReference type="EMBL" id="KN880486">
    <property type="protein sequence ID" value="KIY69331.1"/>
    <property type="molecule type" value="Genomic_DNA"/>
</dbReference>
<protein>
    <recommendedName>
        <fullName evidence="1">FIST domain-containing protein</fullName>
    </recommendedName>
</protein>
<keyword evidence="3" id="KW-1185">Reference proteome</keyword>
<organism evidence="2 3">
    <name type="scientific">Cylindrobasidium torrendii FP15055 ss-10</name>
    <dbReference type="NCBI Taxonomy" id="1314674"/>
    <lineage>
        <taxon>Eukaryota</taxon>
        <taxon>Fungi</taxon>
        <taxon>Dikarya</taxon>
        <taxon>Basidiomycota</taxon>
        <taxon>Agaricomycotina</taxon>
        <taxon>Agaricomycetes</taxon>
        <taxon>Agaricomycetidae</taxon>
        <taxon>Agaricales</taxon>
        <taxon>Marasmiineae</taxon>
        <taxon>Physalacriaceae</taxon>
        <taxon>Cylindrobasidium</taxon>
    </lineage>
</organism>
<accession>A0A0D7BI56</accession>
<dbReference type="InterPro" id="IPR013702">
    <property type="entry name" value="FIST_domain_N"/>
</dbReference>
<sequence length="387" mass="42049">MPVHCSTIISRSSSQVLAYLSRLHTRYPRHTLLFALSPNFPAPELSQLVTQLTTLCPTSIGCLSAPTHSADLISCSLAILESETCIPFRSSIAGIPQPQVGRWHSYRKKDEKPERPDWPNVWGRKEIVSTPLPLELQHLSPKDVSALLYFTDASPQGLTASFEAFPHATQLGLVATSTPFITGRPFTLFHGKDVHSSGAVGLALTDRPKATSTIEFTGLESLSEPMTVTQSEGNLVNLLDGRNPTQLLLTALQKSGIDMSLNQAFKDDVQFYLMRDGGNHVYAITAGDPSRGTIALHGEEGPRVGERVQFYRRPMSMSSRIAHRTSTPSANITFLVSDDAGQVFYGTEQEGITENSFLAASENGLVFEQGSVFKIPGGIATLSLPPL</sequence>
<dbReference type="AlphaFoldDB" id="A0A0D7BI56"/>
<evidence type="ECO:0000259" key="1">
    <source>
        <dbReference type="Pfam" id="PF08495"/>
    </source>
</evidence>
<proteinExistence type="predicted"/>